<dbReference type="InterPro" id="IPR038186">
    <property type="entry name" value="CHAD_dom_sf"/>
</dbReference>
<keyword evidence="3" id="KW-1185">Reference proteome</keyword>
<dbReference type="AlphaFoldDB" id="A0A2Z2NYG5"/>
<evidence type="ECO:0000313" key="3">
    <source>
        <dbReference type="Proteomes" id="UP000250079"/>
    </source>
</evidence>
<reference evidence="2 3" key="1">
    <citation type="submission" date="2016-12" db="EMBL/GenBank/DDBJ databases">
        <authorList>
            <person name="Song W.-J."/>
            <person name="Kurnit D.M."/>
        </authorList>
    </citation>
    <scope>NUCLEOTIDE SEQUENCE [LARGE SCALE GENOMIC DNA]</scope>
    <source>
        <strain evidence="2 3">IMCC3135</strain>
    </source>
</reference>
<evidence type="ECO:0000259" key="1">
    <source>
        <dbReference type="PROSITE" id="PS51708"/>
    </source>
</evidence>
<dbReference type="PANTHER" id="PTHR39339:SF1">
    <property type="entry name" value="CHAD DOMAIN-CONTAINING PROTEIN"/>
    <property type="match status" value="1"/>
</dbReference>
<feature type="domain" description="CHAD" evidence="1">
    <location>
        <begin position="205"/>
        <end position="490"/>
    </location>
</feature>
<dbReference type="PANTHER" id="PTHR39339">
    <property type="entry name" value="SLR1444 PROTEIN"/>
    <property type="match status" value="1"/>
</dbReference>
<dbReference type="Pfam" id="PF05235">
    <property type="entry name" value="CHAD"/>
    <property type="match status" value="1"/>
</dbReference>
<proteinExistence type="predicted"/>
<name>A0A2Z2NYG5_9GAMM</name>
<protein>
    <recommendedName>
        <fullName evidence="1">CHAD domain-containing protein</fullName>
    </recommendedName>
</protein>
<dbReference type="OrthoDB" id="9810154at2"/>
<dbReference type="Proteomes" id="UP000250079">
    <property type="component" value="Chromosome"/>
</dbReference>
<dbReference type="SMART" id="SM00880">
    <property type="entry name" value="CHAD"/>
    <property type="match status" value="1"/>
</dbReference>
<dbReference type="PROSITE" id="PS51708">
    <property type="entry name" value="CHAD"/>
    <property type="match status" value="1"/>
</dbReference>
<dbReference type="RefSeq" id="WP_088921139.1">
    <property type="nucleotide sequence ID" value="NZ_CP018632.1"/>
</dbReference>
<evidence type="ECO:0000313" key="2">
    <source>
        <dbReference type="EMBL" id="ASJ76359.1"/>
    </source>
</evidence>
<dbReference type="EMBL" id="CP018632">
    <property type="protein sequence ID" value="ASJ76359.1"/>
    <property type="molecule type" value="Genomic_DNA"/>
</dbReference>
<accession>A0A2Z2NYG5</accession>
<dbReference type="Gene3D" id="1.40.20.10">
    <property type="entry name" value="CHAD domain"/>
    <property type="match status" value="1"/>
</dbReference>
<organism evidence="2 3">
    <name type="scientific">Granulosicoccus antarcticus IMCC3135</name>
    <dbReference type="NCBI Taxonomy" id="1192854"/>
    <lineage>
        <taxon>Bacteria</taxon>
        <taxon>Pseudomonadati</taxon>
        <taxon>Pseudomonadota</taxon>
        <taxon>Gammaproteobacteria</taxon>
        <taxon>Chromatiales</taxon>
        <taxon>Granulosicoccaceae</taxon>
        <taxon>Granulosicoccus</taxon>
    </lineage>
</organism>
<sequence>MNPVLETTWLLKSVIENNDLIMTIGKDFVVEIDAPISSEMTVYDDFDANLWNANHILCRLDKQIFQLHKNSSCIAEVRAAAKTRFWWDLPDSDVKDTLKKIIRLRAVMPVASLRLYSSHFSLRNSDDKIVAKGQLSQSIVGEHSLHYLTLKEMRGYNKCFSQAKKRLKTLLDREVPDFCLKTMLIEQKLMGTAKQGPPPVHLTPQMPAEIAVRTMAVAMIAQAILNVDGVVSDTDTVFLHQFRVSVRKLRSLTSLLKKSLPPSTLEIVAPKLSDIAGKTSRLRDLDVFLLEKDSYRTLLPELHEDGLNVLYTLVEKQRQQENIRLARYFLSSKFQQDIAECKAELAAEPAFSTPMSKEPVLSVAKSLLIRRYRKILSMSMQLNATSDDEDVHDIRKEFKKFRYLIEFFIELLPKKRTSRLLAQLKRLQLTLGQFNDYCVQIEFLHGFDDDSQIEMTKALSGLTAILHHKQIETRNQVEAALARFFTDEMAMEIELAFGAKSIGDKT</sequence>
<dbReference type="InterPro" id="IPR007899">
    <property type="entry name" value="CHAD_dom"/>
</dbReference>
<dbReference type="KEGG" id="gai:IMCC3135_31560"/>
<gene>
    <name evidence="2" type="ORF">IMCC3135_31560</name>
</gene>